<sequence>PAAQVEGSPLGVRFADFASAFPAGINAAATWDPGLIQARGAAMGAEHNGKGVNVALGLMTNMGEPTCLVAAGGRNWEGFGADPFLSGAATAASIKGYQASGVIATVK</sequence>
<keyword evidence="9" id="KW-0624">Polysaccharide degradation</keyword>
<keyword evidence="6" id="KW-0136">Cellulose degradation</keyword>
<evidence type="ECO:0000256" key="8">
    <source>
        <dbReference type="ARBA" id="ARBA00023295"/>
    </source>
</evidence>
<dbReference type="InterPro" id="IPR001764">
    <property type="entry name" value="Glyco_hydro_3_N"/>
</dbReference>
<dbReference type="PANTHER" id="PTHR42715">
    <property type="entry name" value="BETA-GLUCOSIDASE"/>
    <property type="match status" value="1"/>
</dbReference>
<keyword evidence="8" id="KW-0326">Glycosidase</keyword>
<comment type="similarity">
    <text evidence="3">Belongs to the glycosyl hydrolase 3 family.</text>
</comment>
<feature type="domain" description="Glycoside hydrolase family 3 N-terminal" evidence="10">
    <location>
        <begin position="13"/>
        <end position="107"/>
    </location>
</feature>
<dbReference type="GO" id="GO:0030245">
    <property type="term" value="P:cellulose catabolic process"/>
    <property type="evidence" value="ECO:0007669"/>
    <property type="project" value="UniProtKB-KW"/>
</dbReference>
<name>A0AAD7K4G5_9AGAR</name>
<protein>
    <recommendedName>
        <fullName evidence="4">beta-glucosidase</fullName>
        <ecNumber evidence="4">3.2.1.21</ecNumber>
    </recommendedName>
</protein>
<evidence type="ECO:0000313" key="11">
    <source>
        <dbReference type="EMBL" id="KAJ7778037.1"/>
    </source>
</evidence>
<keyword evidence="5 11" id="KW-0378">Hydrolase</keyword>
<dbReference type="EC" id="3.2.1.21" evidence="4"/>
<dbReference type="InterPro" id="IPR050288">
    <property type="entry name" value="Cellulose_deg_GH3"/>
</dbReference>
<accession>A0AAD7K4G5</accession>
<gene>
    <name evidence="11" type="ORF">DFH07DRAFT_710627</name>
</gene>
<evidence type="ECO:0000313" key="12">
    <source>
        <dbReference type="Proteomes" id="UP001215280"/>
    </source>
</evidence>
<dbReference type="SUPFAM" id="SSF51445">
    <property type="entry name" value="(Trans)glycosidases"/>
    <property type="match status" value="1"/>
</dbReference>
<dbReference type="AlphaFoldDB" id="A0AAD7K4G5"/>
<comment type="catalytic activity">
    <reaction evidence="1">
        <text>Hydrolysis of terminal, non-reducing beta-D-glucosyl residues with release of beta-D-glucose.</text>
        <dbReference type="EC" id="3.2.1.21"/>
    </reaction>
</comment>
<evidence type="ECO:0000256" key="9">
    <source>
        <dbReference type="ARBA" id="ARBA00023326"/>
    </source>
</evidence>
<evidence type="ECO:0000256" key="4">
    <source>
        <dbReference type="ARBA" id="ARBA00012744"/>
    </source>
</evidence>
<feature type="non-terminal residue" evidence="11">
    <location>
        <position position="1"/>
    </location>
</feature>
<dbReference type="PANTHER" id="PTHR42715:SF2">
    <property type="entry name" value="BETA-GLUCOSIDASE F-RELATED"/>
    <property type="match status" value="1"/>
</dbReference>
<evidence type="ECO:0000256" key="7">
    <source>
        <dbReference type="ARBA" id="ARBA00023277"/>
    </source>
</evidence>
<dbReference type="PRINTS" id="PR00133">
    <property type="entry name" value="GLHYDRLASE3"/>
</dbReference>
<dbReference type="Pfam" id="PF00933">
    <property type="entry name" value="Glyco_hydro_3"/>
    <property type="match status" value="1"/>
</dbReference>
<evidence type="ECO:0000259" key="10">
    <source>
        <dbReference type="Pfam" id="PF00933"/>
    </source>
</evidence>
<dbReference type="InterPro" id="IPR017853">
    <property type="entry name" value="GH"/>
</dbReference>
<feature type="non-terminal residue" evidence="11">
    <location>
        <position position="107"/>
    </location>
</feature>
<keyword evidence="7" id="KW-0119">Carbohydrate metabolism</keyword>
<evidence type="ECO:0000256" key="3">
    <source>
        <dbReference type="ARBA" id="ARBA00005336"/>
    </source>
</evidence>
<organism evidence="11 12">
    <name type="scientific">Mycena maculata</name>
    <dbReference type="NCBI Taxonomy" id="230809"/>
    <lineage>
        <taxon>Eukaryota</taxon>
        <taxon>Fungi</taxon>
        <taxon>Dikarya</taxon>
        <taxon>Basidiomycota</taxon>
        <taxon>Agaricomycotina</taxon>
        <taxon>Agaricomycetes</taxon>
        <taxon>Agaricomycetidae</taxon>
        <taxon>Agaricales</taxon>
        <taxon>Marasmiineae</taxon>
        <taxon>Mycenaceae</taxon>
        <taxon>Mycena</taxon>
    </lineage>
</organism>
<evidence type="ECO:0000256" key="1">
    <source>
        <dbReference type="ARBA" id="ARBA00000448"/>
    </source>
</evidence>
<dbReference type="GO" id="GO:0008422">
    <property type="term" value="F:beta-glucosidase activity"/>
    <property type="evidence" value="ECO:0007669"/>
    <property type="project" value="UniProtKB-EC"/>
</dbReference>
<comment type="pathway">
    <text evidence="2">Glycan metabolism; cellulose degradation.</text>
</comment>
<dbReference type="Proteomes" id="UP001215280">
    <property type="component" value="Unassembled WGS sequence"/>
</dbReference>
<evidence type="ECO:0000256" key="5">
    <source>
        <dbReference type="ARBA" id="ARBA00022801"/>
    </source>
</evidence>
<dbReference type="EMBL" id="JARJLG010000009">
    <property type="protein sequence ID" value="KAJ7778037.1"/>
    <property type="molecule type" value="Genomic_DNA"/>
</dbReference>
<evidence type="ECO:0000256" key="6">
    <source>
        <dbReference type="ARBA" id="ARBA00023001"/>
    </source>
</evidence>
<keyword evidence="12" id="KW-1185">Reference proteome</keyword>
<dbReference type="Gene3D" id="3.20.20.300">
    <property type="entry name" value="Glycoside hydrolase, family 3, N-terminal domain"/>
    <property type="match status" value="1"/>
</dbReference>
<evidence type="ECO:0000256" key="2">
    <source>
        <dbReference type="ARBA" id="ARBA00004987"/>
    </source>
</evidence>
<proteinExistence type="inferred from homology"/>
<dbReference type="InterPro" id="IPR036962">
    <property type="entry name" value="Glyco_hydro_3_N_sf"/>
</dbReference>
<reference evidence="11" key="1">
    <citation type="submission" date="2023-03" db="EMBL/GenBank/DDBJ databases">
        <title>Massive genome expansion in bonnet fungi (Mycena s.s.) driven by repeated elements and novel gene families across ecological guilds.</title>
        <authorList>
            <consortium name="Lawrence Berkeley National Laboratory"/>
            <person name="Harder C.B."/>
            <person name="Miyauchi S."/>
            <person name="Viragh M."/>
            <person name="Kuo A."/>
            <person name="Thoen E."/>
            <person name="Andreopoulos B."/>
            <person name="Lu D."/>
            <person name="Skrede I."/>
            <person name="Drula E."/>
            <person name="Henrissat B."/>
            <person name="Morin E."/>
            <person name="Kohler A."/>
            <person name="Barry K."/>
            <person name="LaButti K."/>
            <person name="Morin E."/>
            <person name="Salamov A."/>
            <person name="Lipzen A."/>
            <person name="Mereny Z."/>
            <person name="Hegedus B."/>
            <person name="Baldrian P."/>
            <person name="Stursova M."/>
            <person name="Weitz H."/>
            <person name="Taylor A."/>
            <person name="Grigoriev I.V."/>
            <person name="Nagy L.G."/>
            <person name="Martin F."/>
            <person name="Kauserud H."/>
        </authorList>
    </citation>
    <scope>NUCLEOTIDE SEQUENCE</scope>
    <source>
        <strain evidence="11">CBHHK188m</strain>
    </source>
</reference>
<comment type="caution">
    <text evidence="11">The sequence shown here is derived from an EMBL/GenBank/DDBJ whole genome shotgun (WGS) entry which is preliminary data.</text>
</comment>